<evidence type="ECO:0008006" key="3">
    <source>
        <dbReference type="Google" id="ProtNLM"/>
    </source>
</evidence>
<dbReference type="Proteomes" id="UP000799537">
    <property type="component" value="Unassembled WGS sequence"/>
</dbReference>
<dbReference type="GeneID" id="54570601"/>
<dbReference type="RefSeq" id="XP_033666345.1">
    <property type="nucleotide sequence ID" value="XM_033817329.1"/>
</dbReference>
<accession>A0A6A6CJ59</accession>
<evidence type="ECO:0000313" key="1">
    <source>
        <dbReference type="EMBL" id="KAF2165456.1"/>
    </source>
</evidence>
<dbReference type="EMBL" id="ML993600">
    <property type="protein sequence ID" value="KAF2165456.1"/>
    <property type="molecule type" value="Genomic_DNA"/>
</dbReference>
<dbReference type="OrthoDB" id="5366531at2759"/>
<gene>
    <name evidence="1" type="ORF">M409DRAFT_67274</name>
</gene>
<keyword evidence="2" id="KW-1185">Reference proteome</keyword>
<organism evidence="1 2">
    <name type="scientific">Zasmidium cellare ATCC 36951</name>
    <dbReference type="NCBI Taxonomy" id="1080233"/>
    <lineage>
        <taxon>Eukaryota</taxon>
        <taxon>Fungi</taxon>
        <taxon>Dikarya</taxon>
        <taxon>Ascomycota</taxon>
        <taxon>Pezizomycotina</taxon>
        <taxon>Dothideomycetes</taxon>
        <taxon>Dothideomycetidae</taxon>
        <taxon>Mycosphaerellales</taxon>
        <taxon>Mycosphaerellaceae</taxon>
        <taxon>Zasmidium</taxon>
    </lineage>
</organism>
<name>A0A6A6CJ59_ZASCE</name>
<protein>
    <recommendedName>
        <fullName evidence="3">Pentatricopeptide repeat domain-containing protein</fullName>
    </recommendedName>
</protein>
<dbReference type="AlphaFoldDB" id="A0A6A6CJ59"/>
<reference evidence="1" key="1">
    <citation type="journal article" date="2020" name="Stud. Mycol.">
        <title>101 Dothideomycetes genomes: a test case for predicting lifestyles and emergence of pathogens.</title>
        <authorList>
            <person name="Haridas S."/>
            <person name="Albert R."/>
            <person name="Binder M."/>
            <person name="Bloem J."/>
            <person name="Labutti K."/>
            <person name="Salamov A."/>
            <person name="Andreopoulos B."/>
            <person name="Baker S."/>
            <person name="Barry K."/>
            <person name="Bills G."/>
            <person name="Bluhm B."/>
            <person name="Cannon C."/>
            <person name="Castanera R."/>
            <person name="Culley D."/>
            <person name="Daum C."/>
            <person name="Ezra D."/>
            <person name="Gonzalez J."/>
            <person name="Henrissat B."/>
            <person name="Kuo A."/>
            <person name="Liang C."/>
            <person name="Lipzen A."/>
            <person name="Lutzoni F."/>
            <person name="Magnuson J."/>
            <person name="Mondo S."/>
            <person name="Nolan M."/>
            <person name="Ohm R."/>
            <person name="Pangilinan J."/>
            <person name="Park H.-J."/>
            <person name="Ramirez L."/>
            <person name="Alfaro M."/>
            <person name="Sun H."/>
            <person name="Tritt A."/>
            <person name="Yoshinaga Y."/>
            <person name="Zwiers L.-H."/>
            <person name="Turgeon B."/>
            <person name="Goodwin S."/>
            <person name="Spatafora J."/>
            <person name="Crous P."/>
            <person name="Grigoriev I."/>
        </authorList>
    </citation>
    <scope>NUCLEOTIDE SEQUENCE</scope>
    <source>
        <strain evidence="1">ATCC 36951</strain>
    </source>
</reference>
<sequence>MSLNSGATLLDEKTAPEEAFKALWHQTNVASPRRLGQLVVDRPEHRTNMKLWVELLEYRQRIDGFAGIEDVWKGMRFREVDLPLSGDEADILWTTLLHACITSGPGDSARELRDSVLDHAKNLYRRHGAVWPKLYACIVGRCLRLKPHLAWVFHHRLANEWDMSSFALTDLVDDCIASLRLGDARRAFGNIHKASGRRDLYDFFLPELCRHLAEHEALRWHQDFIKLGDGPSSEVFALPHIQRLFELDKNKSLPMLHHRSRADSFVPVQPGHHNQPLTRANMSALVGEVHGIKPKEVSDTFVAKLFATRAFPLNLVIKGLSFFGLDRLGPLALHEMASKAETYAEFCNGLSELKSMGIAVNTSTYGRLIEEVAIEGRSDLFQVLMASDQHPEAFDEPQTQELLLVSFLERGDMLSAHLTLLALSLNGQAQHSRAWNRILQHYIMERDYRAVDKTMRHMQDSKMPPTVFTLSIMNRHLLPRRDPGKAPYKPRREEAILRPLQFTTNAYMFAARNKVHVRPTLWKELLKRYAMDFRFDECERLVHWLLSWYGRNKSSLTREGRRDHYFGMKMLETIFPPMMQQALIHWGVRCAGHSGLLRRDASSSTQPASGHHDECQPWARGLLLVRILNKFGMQVSLRDIRRALTIRLLPLFGPAFSCKRINEEARLRNRLTLADYIKHANEICDVNLFSVDPTLLSEERPNPSKLMVAIFSDRRRIGQKSKDYADIAEYTQALERGYRLPAGARDSQRRQLWRYSPFRLILGHNLDLVLLARDGLAKGHIRGNNANPRIVHNVRILQIKLLVTRPTRARLRGRRLNPHFQHPRRSNLVLSRRFPAILPPIRNRVIRNQLQRPLHFLRIRHQIPIPKHDRGAIVARIMKRRQGKDISIEKRPTDREGQFAVLGQFEQPCNTGAVQVDAGFFVGGVGCYGA</sequence>
<proteinExistence type="predicted"/>
<evidence type="ECO:0000313" key="2">
    <source>
        <dbReference type="Proteomes" id="UP000799537"/>
    </source>
</evidence>